<dbReference type="PANTHER" id="PTHR12100">
    <property type="entry name" value="SEC10"/>
    <property type="match status" value="1"/>
</dbReference>
<gene>
    <name evidence="2" type="ORF">BN1708_019552</name>
</gene>
<protein>
    <recommendedName>
        <fullName evidence="1">Exocyst complex component Sec10-like alpha-helical bundle domain-containing protein</fullName>
    </recommendedName>
</protein>
<dbReference type="InterPro" id="IPR009976">
    <property type="entry name" value="Sec10-like"/>
</dbReference>
<dbReference type="AlphaFoldDB" id="A0A0G4MK66"/>
<feature type="non-terminal residue" evidence="2">
    <location>
        <position position="1"/>
    </location>
</feature>
<feature type="domain" description="Exocyst complex component Sec10-like alpha-helical bundle" evidence="1">
    <location>
        <begin position="2"/>
        <end position="124"/>
    </location>
</feature>
<evidence type="ECO:0000259" key="1">
    <source>
        <dbReference type="Pfam" id="PF07393"/>
    </source>
</evidence>
<dbReference type="STRING" id="100787.A0A0G4MK66"/>
<evidence type="ECO:0000313" key="2">
    <source>
        <dbReference type="EMBL" id="CRK34651.1"/>
    </source>
</evidence>
<dbReference type="GO" id="GO:0006893">
    <property type="term" value="P:Golgi to plasma membrane transport"/>
    <property type="evidence" value="ECO:0007669"/>
    <property type="project" value="TreeGrafter"/>
</dbReference>
<name>A0A0G4MK66_VERLO</name>
<dbReference type="InterPro" id="IPR048627">
    <property type="entry name" value="Sec10_HB"/>
</dbReference>
<evidence type="ECO:0000313" key="3">
    <source>
        <dbReference type="Proteomes" id="UP000044602"/>
    </source>
</evidence>
<proteinExistence type="predicted"/>
<dbReference type="PANTHER" id="PTHR12100:SF0">
    <property type="entry name" value="EXOCYST COMPLEX COMPONENT 5"/>
    <property type="match status" value="1"/>
</dbReference>
<dbReference type="Pfam" id="PF07393">
    <property type="entry name" value="Sec10_HB"/>
    <property type="match status" value="1"/>
</dbReference>
<dbReference type="GO" id="GO:0000145">
    <property type="term" value="C:exocyst"/>
    <property type="evidence" value="ECO:0007669"/>
    <property type="project" value="TreeGrafter"/>
</dbReference>
<dbReference type="Proteomes" id="UP000044602">
    <property type="component" value="Unassembled WGS sequence"/>
</dbReference>
<dbReference type="EMBL" id="CVQH01023090">
    <property type="protein sequence ID" value="CRK34651.1"/>
    <property type="molecule type" value="Genomic_DNA"/>
</dbReference>
<reference evidence="2 3" key="1">
    <citation type="submission" date="2015-05" db="EMBL/GenBank/DDBJ databases">
        <authorList>
            <person name="Wang D.B."/>
            <person name="Wang M."/>
        </authorList>
    </citation>
    <scope>NUCLEOTIDE SEQUENCE [LARGE SCALE GENOMIC DNA]</scope>
    <source>
        <strain evidence="2">VL1</strain>
    </source>
</reference>
<dbReference type="GO" id="GO:0006887">
    <property type="term" value="P:exocytosis"/>
    <property type="evidence" value="ECO:0007669"/>
    <property type="project" value="TreeGrafter"/>
</dbReference>
<feature type="non-terminal residue" evidence="2">
    <location>
        <position position="125"/>
    </location>
</feature>
<keyword evidence="3" id="KW-1185">Reference proteome</keyword>
<organism evidence="2 3">
    <name type="scientific">Verticillium longisporum</name>
    <name type="common">Verticillium dahliae var. longisporum</name>
    <dbReference type="NCBI Taxonomy" id="100787"/>
    <lineage>
        <taxon>Eukaryota</taxon>
        <taxon>Fungi</taxon>
        <taxon>Dikarya</taxon>
        <taxon>Ascomycota</taxon>
        <taxon>Pezizomycotina</taxon>
        <taxon>Sordariomycetes</taxon>
        <taxon>Hypocreomycetidae</taxon>
        <taxon>Glomerellales</taxon>
        <taxon>Plectosphaerellaceae</taxon>
        <taxon>Verticillium</taxon>
    </lineage>
</organism>
<accession>A0A0G4MK66</accession>
<sequence length="125" mass="13614">LSNWVSRSLSSQKKLDFRPRDGELDSLQTPTCLQISTFLAKAARQVSQAVDGHNMEVFASELAHAVLALLFEHFKKFQVNATGGLMVAQDISKYAATLKAFGSLTREVEAAVELLTEVGSLFIVG</sequence>